<evidence type="ECO:0000313" key="4">
    <source>
        <dbReference type="EMBL" id="DAZ96455.1"/>
    </source>
</evidence>
<proteinExistence type="predicted"/>
<feature type="domain" description="Fibronectin type-III" evidence="3">
    <location>
        <begin position="1655"/>
        <end position="1733"/>
    </location>
</feature>
<dbReference type="PANTHER" id="PTHR46957">
    <property type="entry name" value="CYTOKINE RECEPTOR"/>
    <property type="match status" value="1"/>
</dbReference>
<feature type="domain" description="Fibronectin type-III" evidence="3">
    <location>
        <begin position="824"/>
        <end position="888"/>
    </location>
</feature>
<feature type="chain" id="PRO_5044010848" description="Fibronectin type-III domain-containing protein" evidence="2">
    <location>
        <begin position="24"/>
        <end position="1932"/>
    </location>
</feature>
<keyword evidence="2" id="KW-0732">Signal</keyword>
<name>A0AAV2YNA5_9STRA</name>
<comment type="caution">
    <text evidence="4">The sequence shown here is derived from an EMBL/GenBank/DDBJ whole genome shotgun (WGS) entry which is preliminary data.</text>
</comment>
<feature type="domain" description="Fibronectin type-III" evidence="3">
    <location>
        <begin position="904"/>
        <end position="1061"/>
    </location>
</feature>
<feature type="domain" description="Fibronectin type-III" evidence="3">
    <location>
        <begin position="1311"/>
        <end position="1367"/>
    </location>
</feature>
<reference evidence="4" key="2">
    <citation type="journal article" date="2023" name="Microbiol Resour">
        <title>Decontamination and Annotation of the Draft Genome Sequence of the Oomycete Lagenidium giganteum ARSEF 373.</title>
        <authorList>
            <person name="Morgan W.R."/>
            <person name="Tartar A."/>
        </authorList>
    </citation>
    <scope>NUCLEOTIDE SEQUENCE</scope>
    <source>
        <strain evidence="4">ARSEF 373</strain>
    </source>
</reference>
<evidence type="ECO:0000313" key="5">
    <source>
        <dbReference type="Proteomes" id="UP001146120"/>
    </source>
</evidence>
<evidence type="ECO:0000259" key="3">
    <source>
        <dbReference type="SMART" id="SM00060"/>
    </source>
</evidence>
<evidence type="ECO:0000256" key="2">
    <source>
        <dbReference type="SAM" id="SignalP"/>
    </source>
</evidence>
<evidence type="ECO:0000256" key="1">
    <source>
        <dbReference type="SAM" id="MobiDB-lite"/>
    </source>
</evidence>
<feature type="domain" description="Fibronectin type-III" evidence="3">
    <location>
        <begin position="646"/>
        <end position="752"/>
    </location>
</feature>
<reference evidence="4" key="1">
    <citation type="submission" date="2022-11" db="EMBL/GenBank/DDBJ databases">
        <authorList>
            <person name="Morgan W.R."/>
            <person name="Tartar A."/>
        </authorList>
    </citation>
    <scope>NUCLEOTIDE SEQUENCE</scope>
    <source>
        <strain evidence="4">ARSEF 373</strain>
    </source>
</reference>
<sequence length="1932" mass="207923">MITVMMMTVTMITLMASVRKASSFVLPTKGAVDSLTLSTFLTDAADLHFAVVDEGHEPLTAVAIKSSAERCRVKGLPEQSKTSPGATAANLPNIVAAGTVVVERAQKVERVVSGLRANTSYDIYFVAEVPASNGVFGSVLSVLKTSTHPQPPEISLFSAQPANASSNRANVSLTLSTPGRGHIALLPSATATVLANSLSAVDFVQQAPRYDQAVFGAQSRDSWDDLSVQLAVNGLLPATDYDVFIVTEAVGDGAVYSTIVRRERAFHTHANAPAVANVYGVPKAGSASALVVHYTLRLREDDVDRSIGTALPYYSYYIHVTATPEASTINSENQPAVVNWTFAFGDFDSHDELVQALGAKQSQVLDGLASGTSYNISVQVETRGSNGLSGRWNTALGSITHAKAPAIISASADPTNNTVRAVTLSVELERPGDIHYVLSPRASNTLRSSYSHASTPEELVELLATREATIPVHNGSIRLDSIKTGVNTTGTFSHTFNIDGLSDNTAYSIAVFSETHGSGGVFSKAFTHLVETSTNENASAVALVSALPVKGSTSSVVITVQHPKSNDVLYQCVNAATNDQSETCHEVTTDDMTRVGAPHENQFQFQVGNFTSDTTVHVQVYAESTKRNGVLSERTVMAVVKTHAAPPPIVRMHATPTDAAVDQVLLEVEIAGPGFIHYAVQDPSVNANHEQPELTAPHVAGTQALLPFTSPFVVNKHEFANVSTWTVPVGDLKANRTYTIHVATETSLAGEATGVYGTIASINVTTHALAAKITNAVVDPIEDRIDGVVLAVNLSSPGTVHYFLSDIDFADPAIIKRHDHGDVGITPHVLRGELIVHTADVVLEWDNVTNETRPSEPRTYSRNTTIRGLKEGTTYHVSLTTETPNSNGVFGDFPPPILVTTHTRAPVFVPETFRVQPMDGSSTSLVVNFQLDQLGEVHYVLFFRGLIRDRSSDLMDELQREKEANLTLLIEEKKRKDPNDTSVVPRWPPPTSEFDLSHLNATGLKAALYDELGPGVLQNGTISVSREDVRKLKLMEKEFKDLPPNACYDLCLVPETAASNGIFAWNGVENNCHRLTTHSDYSNQSILLDEVSVAPLAAATDGLVIELFMSKLMEAPEQTAHISDRTERFAVAGGRVPYFLVLDGKEGRRDFFHNSFTSLHTRDASTGFLKAVPGRGHVAAVGQFTEIVHENATTLHLRQTVRSLRENREHFVFFAYETAYSNGLFSKINPHRHRPNDTHHENEGISVRTHEHAPHLSRYEAIPTFGNTTRVTVQMDVSCVSCKEAIMHVLLYPNNCSAPSMELLRAPATSSSNVSDPCSMPLARRKIKVTMSDREHSKSNVEEDVDGLQPNTTYAVYVATETAGSDGVFSLIYRSANVTTFAPPPTTSELVVAPRNGTTTDMVLNVQLSRPGHVHVMAGKAGQSELNVTSPFNVSNKRWPGKDAPNCHDYPRDVVRLRRSFPVEHAPLKLREVLDYLEPGTAYDVFVVVESLDDKGIYGPVHTFANVTTFDHAPLLLAHAAFPTPATTTSLTVGYRVDKPGLLHVSVIQTTLHSKTQHVANGSDQYGNRLAIQDKLVQRATVNVTTESMLAPGGGGQLARDSDWRELNVSVPEPGARYTVFLVTESDGSEGVYGQVASHKDVVSYALAPTIEAHAVAATDARVDALTARVKLSAPGHVHYRVQQAHSAHTVKKGDATLDVCATNCSLVFDIDGLQEGTSYDVFFQTETLRSHGVLGQWTPVPLVARTHGLPPDVLEHVECNVTPSCEALGRQQCLYEANVCGPCQDGWVGDNTTPNSVCIKQQQQQQQPSGVSSPRLSLTGKKNASIKISGVRVNPSLHTAGEAAVTADTTEPQAQSGGRMQSILENPFEPAAEEITACPLHAELDATNQCVCVEGFEPDADGSACVLASEVLSAGAAAAGGIHSLATTVGA</sequence>
<dbReference type="InterPro" id="IPR050713">
    <property type="entry name" value="RTP_Phos/Ushers"/>
</dbReference>
<accession>A0AAV2YNA5</accession>
<dbReference type="SMART" id="SM00060">
    <property type="entry name" value="FN3"/>
    <property type="match status" value="10"/>
</dbReference>
<protein>
    <recommendedName>
        <fullName evidence="3">Fibronectin type-III domain-containing protein</fullName>
    </recommendedName>
</protein>
<dbReference type="InterPro" id="IPR003961">
    <property type="entry name" value="FN3_dom"/>
</dbReference>
<feature type="compositionally biased region" description="Polar residues" evidence="1">
    <location>
        <begin position="1809"/>
        <end position="1819"/>
    </location>
</feature>
<feature type="domain" description="Fibronectin type-III" evidence="3">
    <location>
        <begin position="151"/>
        <end position="253"/>
    </location>
</feature>
<dbReference type="EMBL" id="DAKRPA010000167">
    <property type="protein sequence ID" value="DAZ96455.1"/>
    <property type="molecule type" value="Genomic_DNA"/>
</dbReference>
<feature type="signal peptide" evidence="2">
    <location>
        <begin position="1"/>
        <end position="23"/>
    </location>
</feature>
<gene>
    <name evidence="4" type="ORF">N0F65_006501</name>
</gene>
<feature type="domain" description="Fibronectin type-III" evidence="3">
    <location>
        <begin position="538"/>
        <end position="629"/>
    </location>
</feature>
<feature type="domain" description="Fibronectin type-III" evidence="3">
    <location>
        <begin position="411"/>
        <end position="519"/>
    </location>
</feature>
<dbReference type="GO" id="GO:0016020">
    <property type="term" value="C:membrane"/>
    <property type="evidence" value="ECO:0007669"/>
    <property type="project" value="UniProtKB-SubCell"/>
</dbReference>
<feature type="domain" description="Fibronectin type-III" evidence="3">
    <location>
        <begin position="321"/>
        <end position="389"/>
    </location>
</feature>
<dbReference type="PANTHER" id="PTHR46957:SF3">
    <property type="entry name" value="CYTOKINE RECEPTOR"/>
    <property type="match status" value="1"/>
</dbReference>
<keyword evidence="5" id="KW-1185">Reference proteome</keyword>
<feature type="domain" description="Fibronectin type-III" evidence="3">
    <location>
        <begin position="1408"/>
        <end position="1498"/>
    </location>
</feature>
<dbReference type="Proteomes" id="UP001146120">
    <property type="component" value="Unassembled WGS sequence"/>
</dbReference>
<organism evidence="4 5">
    <name type="scientific">Lagenidium giganteum</name>
    <dbReference type="NCBI Taxonomy" id="4803"/>
    <lineage>
        <taxon>Eukaryota</taxon>
        <taxon>Sar</taxon>
        <taxon>Stramenopiles</taxon>
        <taxon>Oomycota</taxon>
        <taxon>Peronosporomycetes</taxon>
        <taxon>Pythiales</taxon>
        <taxon>Pythiaceae</taxon>
    </lineage>
</organism>
<feature type="region of interest" description="Disordered" evidence="1">
    <location>
        <begin position="1800"/>
        <end position="1819"/>
    </location>
</feature>